<protein>
    <submittedName>
        <fullName evidence="2">Uncharacterized protein</fullName>
    </submittedName>
</protein>
<dbReference type="Proteomes" id="UP001151760">
    <property type="component" value="Unassembled WGS sequence"/>
</dbReference>
<reference evidence="2" key="1">
    <citation type="journal article" date="2022" name="Int. J. Mol. Sci.">
        <title>Draft Genome of Tanacetum Coccineum: Genomic Comparison of Closely Related Tanacetum-Family Plants.</title>
        <authorList>
            <person name="Yamashiro T."/>
            <person name="Shiraishi A."/>
            <person name="Nakayama K."/>
            <person name="Satake H."/>
        </authorList>
    </citation>
    <scope>NUCLEOTIDE SEQUENCE</scope>
</reference>
<dbReference type="EMBL" id="BQNB010009736">
    <property type="protein sequence ID" value="GJS67691.1"/>
    <property type="molecule type" value="Genomic_DNA"/>
</dbReference>
<feature type="compositionally biased region" description="Low complexity" evidence="1">
    <location>
        <begin position="34"/>
        <end position="47"/>
    </location>
</feature>
<keyword evidence="3" id="KW-1185">Reference proteome</keyword>
<organism evidence="2 3">
    <name type="scientific">Tanacetum coccineum</name>
    <dbReference type="NCBI Taxonomy" id="301880"/>
    <lineage>
        <taxon>Eukaryota</taxon>
        <taxon>Viridiplantae</taxon>
        <taxon>Streptophyta</taxon>
        <taxon>Embryophyta</taxon>
        <taxon>Tracheophyta</taxon>
        <taxon>Spermatophyta</taxon>
        <taxon>Magnoliopsida</taxon>
        <taxon>eudicotyledons</taxon>
        <taxon>Gunneridae</taxon>
        <taxon>Pentapetalae</taxon>
        <taxon>asterids</taxon>
        <taxon>campanulids</taxon>
        <taxon>Asterales</taxon>
        <taxon>Asteraceae</taxon>
        <taxon>Asteroideae</taxon>
        <taxon>Anthemideae</taxon>
        <taxon>Anthemidinae</taxon>
        <taxon>Tanacetum</taxon>
    </lineage>
</organism>
<reference evidence="2" key="2">
    <citation type="submission" date="2022-01" db="EMBL/GenBank/DDBJ databases">
        <authorList>
            <person name="Yamashiro T."/>
            <person name="Shiraishi A."/>
            <person name="Satake H."/>
            <person name="Nakayama K."/>
        </authorList>
    </citation>
    <scope>NUCLEOTIDE SEQUENCE</scope>
</reference>
<sequence>MRKRDRDDEGPLVGPNQGKKTKRSITKESKPSKKSSTSKESSKGKSPAKTSKFGKSVTAEEPVEEPVFEMASDDIEQTIDDMANDADQPPDDSTQTKDKAPKQDWFKQPPRSPTPDPEWNKRQFVVDQPKQPWFNQMVSAAKDPLSFDELMAIPIDFSKYAMNRLKIDNLTQAHLVGPVYELLKGTCTSNIELEYNIEECFKALTDRLDWNNPEGDCYSLDLTKPLPLKGRSGCLTIATKYFFNNDLEFLKSLDPEKKYTTSITKTKAARYEIMGIEDVVLTLWSATKVGYNKDAEKGIKHWGERCKLWYRSQINKISKNNVYSTQKILSVVSVSVKKLHGYGHLEEIVVRRTDCQLFQLDDSDIIDLIVALRMFTRSLIIKRRVFGTSGSEIRMGLTKGRM</sequence>
<feature type="compositionally biased region" description="Basic and acidic residues" evidence="1">
    <location>
        <begin position="94"/>
        <end position="105"/>
    </location>
</feature>
<gene>
    <name evidence="2" type="ORF">Tco_0682256</name>
</gene>
<evidence type="ECO:0000313" key="2">
    <source>
        <dbReference type="EMBL" id="GJS67691.1"/>
    </source>
</evidence>
<feature type="compositionally biased region" description="Acidic residues" evidence="1">
    <location>
        <begin position="61"/>
        <end position="90"/>
    </location>
</feature>
<evidence type="ECO:0000313" key="3">
    <source>
        <dbReference type="Proteomes" id="UP001151760"/>
    </source>
</evidence>
<evidence type="ECO:0000256" key="1">
    <source>
        <dbReference type="SAM" id="MobiDB-lite"/>
    </source>
</evidence>
<feature type="region of interest" description="Disordered" evidence="1">
    <location>
        <begin position="1"/>
        <end position="120"/>
    </location>
</feature>
<accession>A0ABQ4XRB6</accession>
<comment type="caution">
    <text evidence="2">The sequence shown here is derived from an EMBL/GenBank/DDBJ whole genome shotgun (WGS) entry which is preliminary data.</text>
</comment>
<name>A0ABQ4XRB6_9ASTR</name>
<proteinExistence type="predicted"/>